<dbReference type="RefSeq" id="WP_074263001.1">
    <property type="nucleotide sequence ID" value="NZ_FSRM01000001.1"/>
</dbReference>
<dbReference type="GO" id="GO:0015666">
    <property type="term" value="F:restriction endodeoxyribonuclease activity"/>
    <property type="evidence" value="ECO:0007669"/>
    <property type="project" value="TreeGrafter"/>
</dbReference>
<dbReference type="PANTHER" id="PTHR30015">
    <property type="entry name" value="MRR RESTRICTION SYSTEM PROTEIN"/>
    <property type="match status" value="1"/>
</dbReference>
<evidence type="ECO:0000313" key="4">
    <source>
        <dbReference type="Proteomes" id="UP000184693"/>
    </source>
</evidence>
<dbReference type="Proteomes" id="UP000184693">
    <property type="component" value="Unassembled WGS sequence"/>
</dbReference>
<organism evidence="3 4">
    <name type="scientific">Paraburkholderia phenazinium</name>
    <dbReference type="NCBI Taxonomy" id="60549"/>
    <lineage>
        <taxon>Bacteria</taxon>
        <taxon>Pseudomonadati</taxon>
        <taxon>Pseudomonadota</taxon>
        <taxon>Betaproteobacteria</taxon>
        <taxon>Burkholderiales</taxon>
        <taxon>Burkholderiaceae</taxon>
        <taxon>Paraburkholderia</taxon>
    </lineage>
</organism>
<dbReference type="GO" id="GO:0003677">
    <property type="term" value="F:DNA binding"/>
    <property type="evidence" value="ECO:0007669"/>
    <property type="project" value="InterPro"/>
</dbReference>
<dbReference type="Gene3D" id="3.40.1350.10">
    <property type="match status" value="1"/>
</dbReference>
<evidence type="ECO:0000313" key="3">
    <source>
        <dbReference type="EMBL" id="SIN83078.1"/>
    </source>
</evidence>
<dbReference type="Pfam" id="PF04471">
    <property type="entry name" value="Mrr_cat"/>
    <property type="match status" value="1"/>
</dbReference>
<dbReference type="SUPFAM" id="SSF52980">
    <property type="entry name" value="Restriction endonuclease-like"/>
    <property type="match status" value="1"/>
</dbReference>
<evidence type="ECO:0000259" key="1">
    <source>
        <dbReference type="Pfam" id="PF04471"/>
    </source>
</evidence>
<dbReference type="InterPro" id="IPR007560">
    <property type="entry name" value="Restrct_endonuc_IV_Mrr"/>
</dbReference>
<dbReference type="InterPro" id="IPR011335">
    <property type="entry name" value="Restrct_endonuc-II-like"/>
</dbReference>
<feature type="domain" description="Restriction endonuclease type IV Mrr" evidence="1">
    <location>
        <begin position="158"/>
        <end position="276"/>
    </location>
</feature>
<dbReference type="GO" id="GO:0009307">
    <property type="term" value="P:DNA restriction-modification system"/>
    <property type="evidence" value="ECO:0007669"/>
    <property type="project" value="InterPro"/>
</dbReference>
<accession>A0A1N6EJ89</accession>
<dbReference type="InterPro" id="IPR011856">
    <property type="entry name" value="tRNA_endonuc-like_dom_sf"/>
</dbReference>
<name>A0A1N6EJ89_9BURK</name>
<sequence length="302" mass="33257">MTVPTFQQLMLPLLTFLNDECEHGYAEAAGALKVALAVSDADLAELLPSGKQTKFMNRLYWAKVHLSKALLVETTTPKAFRLTKRGISLLNEKPETVGMQLLLKFPEYRAFRNGKQSASAALVPSEEVVEETPEEQLEAAYRTIRQNLEQALLTHVLKAPPAFFEQLVIDLLIAMGYGGSRRDAGRAVGKNSDGGIDGIISEDRLGLDIIYLQAKRWHSNVGSPEVRDFVGSLVGHSASKGVFLTTSSFSKDARDYVRKVPQKVILIDGSRLAELLVDYGIGVSDVIAYHVKKVDTDYFGTE</sequence>
<gene>
    <name evidence="3" type="ORF">SAMN05444168_0707</name>
</gene>
<proteinExistence type="predicted"/>
<dbReference type="AlphaFoldDB" id="A0A1N6EJ89"/>
<evidence type="ECO:0000259" key="2">
    <source>
        <dbReference type="Pfam" id="PF14338"/>
    </source>
</evidence>
<feature type="domain" description="Restriction system protein Mrr-like N-terminal" evidence="2">
    <location>
        <begin position="6"/>
        <end position="91"/>
    </location>
</feature>
<dbReference type="OrthoDB" id="9781481at2"/>
<reference evidence="3 4" key="1">
    <citation type="submission" date="2016-11" db="EMBL/GenBank/DDBJ databases">
        <authorList>
            <person name="Jaros S."/>
            <person name="Januszkiewicz K."/>
            <person name="Wedrychowicz H."/>
        </authorList>
    </citation>
    <scope>NUCLEOTIDE SEQUENCE [LARGE SCALE GENOMIC DNA]</scope>
    <source>
        <strain evidence="3 4">GAS86</strain>
    </source>
</reference>
<dbReference type="PANTHER" id="PTHR30015:SF7">
    <property type="entry name" value="TYPE IV METHYL-DIRECTED RESTRICTION ENZYME ECOKMRR"/>
    <property type="match status" value="1"/>
</dbReference>
<dbReference type="EMBL" id="FSRM01000001">
    <property type="protein sequence ID" value="SIN83078.1"/>
    <property type="molecule type" value="Genomic_DNA"/>
</dbReference>
<protein>
    <submittedName>
        <fullName evidence="3">Restriction system protein</fullName>
    </submittedName>
</protein>
<dbReference type="Pfam" id="PF14338">
    <property type="entry name" value="Mrr_N"/>
    <property type="match status" value="1"/>
</dbReference>
<dbReference type="InterPro" id="IPR025745">
    <property type="entry name" value="Mrr-like_N_dom"/>
</dbReference>
<dbReference type="InterPro" id="IPR052906">
    <property type="entry name" value="Type_IV_Methyl-Rstrct_Enzyme"/>
</dbReference>